<proteinExistence type="predicted"/>
<feature type="region of interest" description="Disordered" evidence="6">
    <location>
        <begin position="1"/>
        <end position="22"/>
    </location>
</feature>
<feature type="transmembrane region" description="Helical" evidence="7">
    <location>
        <begin position="93"/>
        <end position="112"/>
    </location>
</feature>
<organism evidence="9 10">
    <name type="scientific">Kitasatospora phosalacinea</name>
    <dbReference type="NCBI Taxonomy" id="2065"/>
    <lineage>
        <taxon>Bacteria</taxon>
        <taxon>Bacillati</taxon>
        <taxon>Actinomycetota</taxon>
        <taxon>Actinomycetes</taxon>
        <taxon>Kitasatosporales</taxon>
        <taxon>Streptomycetaceae</taxon>
        <taxon>Kitasatospora</taxon>
    </lineage>
</organism>
<keyword evidence="4 7" id="KW-0472">Membrane</keyword>
<sequence>MTDSTTVPTATATAPTAAAPSGPHRATLPIVLAGVFLAGLDFFIVNVAVPALQRDLHATDAQIQLVVAAYALTYGVGLVTGGRLGDLYGRRRILALGMALFTAASAAAGAAPSAELLIAGRVLQGAAAALMAPQVLGIITTA</sequence>
<dbReference type="InterPro" id="IPR036259">
    <property type="entry name" value="MFS_trans_sf"/>
</dbReference>
<comment type="subcellular location">
    <subcellularLocation>
        <location evidence="1">Cell membrane</location>
        <topology evidence="1">Multi-pass membrane protein</topology>
    </subcellularLocation>
</comment>
<name>A0A9W6Q472_9ACTN</name>
<dbReference type="SUPFAM" id="SSF103473">
    <property type="entry name" value="MFS general substrate transporter"/>
    <property type="match status" value="1"/>
</dbReference>
<dbReference type="PANTHER" id="PTHR42718:SF39">
    <property type="entry name" value="ACTINORHODIN TRANSPORTER-RELATED"/>
    <property type="match status" value="1"/>
</dbReference>
<comment type="caution">
    <text evidence="9">The sequence shown here is derived from an EMBL/GenBank/DDBJ whole genome shotgun (WGS) entry which is preliminary data.</text>
</comment>
<feature type="compositionally biased region" description="Low complexity" evidence="6">
    <location>
        <begin position="1"/>
        <end position="20"/>
    </location>
</feature>
<dbReference type="InterPro" id="IPR020846">
    <property type="entry name" value="MFS_dom"/>
</dbReference>
<dbReference type="GO" id="GO:0022857">
    <property type="term" value="F:transmembrane transporter activity"/>
    <property type="evidence" value="ECO:0007669"/>
    <property type="project" value="InterPro"/>
</dbReference>
<protein>
    <recommendedName>
        <fullName evidence="8">Major facilitator superfamily (MFS) profile domain-containing protein</fullName>
    </recommendedName>
</protein>
<accession>A0A9W6Q472</accession>
<gene>
    <name evidence="9" type="ORF">Kpho02_19240</name>
</gene>
<dbReference type="PROSITE" id="PS50850">
    <property type="entry name" value="MFS"/>
    <property type="match status" value="1"/>
</dbReference>
<keyword evidence="3 7" id="KW-1133">Transmembrane helix</keyword>
<evidence type="ECO:0000313" key="9">
    <source>
        <dbReference type="EMBL" id="GLW69625.1"/>
    </source>
</evidence>
<dbReference type="Gene3D" id="1.20.1720.10">
    <property type="entry name" value="Multidrug resistance protein D"/>
    <property type="match status" value="1"/>
</dbReference>
<dbReference type="AlphaFoldDB" id="A0A9W6Q472"/>
<evidence type="ECO:0000256" key="6">
    <source>
        <dbReference type="SAM" id="MobiDB-lite"/>
    </source>
</evidence>
<evidence type="ECO:0000256" key="7">
    <source>
        <dbReference type="SAM" id="Phobius"/>
    </source>
</evidence>
<feature type="transmembrane region" description="Helical" evidence="7">
    <location>
        <begin position="61"/>
        <end position="81"/>
    </location>
</feature>
<feature type="transmembrane region" description="Helical" evidence="7">
    <location>
        <begin position="30"/>
        <end position="49"/>
    </location>
</feature>
<evidence type="ECO:0000256" key="1">
    <source>
        <dbReference type="ARBA" id="ARBA00004651"/>
    </source>
</evidence>
<dbReference type="EMBL" id="BSSA01000005">
    <property type="protein sequence ID" value="GLW69625.1"/>
    <property type="molecule type" value="Genomic_DNA"/>
</dbReference>
<feature type="domain" description="Major facilitator superfamily (MFS) profile" evidence="8">
    <location>
        <begin position="27"/>
        <end position="142"/>
    </location>
</feature>
<dbReference type="PANTHER" id="PTHR42718">
    <property type="entry name" value="MAJOR FACILITATOR SUPERFAMILY MULTIDRUG TRANSPORTER MFSC"/>
    <property type="match status" value="1"/>
</dbReference>
<feature type="transmembrane region" description="Helical" evidence="7">
    <location>
        <begin position="118"/>
        <end position="139"/>
    </location>
</feature>
<reference evidence="9" key="1">
    <citation type="submission" date="2023-02" db="EMBL/GenBank/DDBJ databases">
        <title>Kitasatospora phosalacinea NBRC 14627.</title>
        <authorList>
            <person name="Ichikawa N."/>
            <person name="Sato H."/>
            <person name="Tonouchi N."/>
        </authorList>
    </citation>
    <scope>NUCLEOTIDE SEQUENCE</scope>
    <source>
        <strain evidence="9">NBRC 14627</strain>
    </source>
</reference>
<dbReference type="Pfam" id="PF07690">
    <property type="entry name" value="MFS_1"/>
    <property type="match status" value="1"/>
</dbReference>
<evidence type="ECO:0000259" key="8">
    <source>
        <dbReference type="PROSITE" id="PS50850"/>
    </source>
</evidence>
<evidence type="ECO:0000313" key="10">
    <source>
        <dbReference type="Proteomes" id="UP001165041"/>
    </source>
</evidence>
<dbReference type="Proteomes" id="UP001165041">
    <property type="component" value="Unassembled WGS sequence"/>
</dbReference>
<evidence type="ECO:0000256" key="5">
    <source>
        <dbReference type="ARBA" id="ARBA00023251"/>
    </source>
</evidence>
<evidence type="ECO:0000256" key="3">
    <source>
        <dbReference type="ARBA" id="ARBA00022989"/>
    </source>
</evidence>
<dbReference type="GO" id="GO:0005886">
    <property type="term" value="C:plasma membrane"/>
    <property type="evidence" value="ECO:0007669"/>
    <property type="project" value="UniProtKB-SubCell"/>
</dbReference>
<dbReference type="GO" id="GO:0046677">
    <property type="term" value="P:response to antibiotic"/>
    <property type="evidence" value="ECO:0007669"/>
    <property type="project" value="UniProtKB-KW"/>
</dbReference>
<evidence type="ECO:0000256" key="4">
    <source>
        <dbReference type="ARBA" id="ARBA00023136"/>
    </source>
</evidence>
<evidence type="ECO:0000256" key="2">
    <source>
        <dbReference type="ARBA" id="ARBA00022692"/>
    </source>
</evidence>
<keyword evidence="2 7" id="KW-0812">Transmembrane</keyword>
<dbReference type="InterPro" id="IPR011701">
    <property type="entry name" value="MFS"/>
</dbReference>
<keyword evidence="5" id="KW-0046">Antibiotic resistance</keyword>